<organism evidence="2 3">
    <name type="scientific">Kaistia dalseonensis</name>
    <dbReference type="NCBI Taxonomy" id="410840"/>
    <lineage>
        <taxon>Bacteria</taxon>
        <taxon>Pseudomonadati</taxon>
        <taxon>Pseudomonadota</taxon>
        <taxon>Alphaproteobacteria</taxon>
        <taxon>Hyphomicrobiales</taxon>
        <taxon>Kaistiaceae</taxon>
        <taxon>Kaistia</taxon>
    </lineage>
</organism>
<dbReference type="Proteomes" id="UP001241603">
    <property type="component" value="Unassembled WGS sequence"/>
</dbReference>
<sequence length="279" mass="30398">MLGLDAARIATAFLIPASAMGQRLVRAKVKIRDAGIPFAVPEASELPVRLDSVLEAIYAAYGSGWDDVAGADERCSNLTREAIWLGRAIQSLLPEEPEVRGLLALMLYCEARRPARRTVTGDYVPLSEQDVSLWSRGMLHEAETILRAAATAKRPGRFQLEASLQSAHIGHRLIGEPDNAIIAQLHEALWRLAPRIGLAVARAVAWADSRGPEAGLALLDEIEPARVAAYQPYHAARAELLARSGQIDAARAHYATAIRLANDPAARRYLELRSNHLLS</sequence>
<name>A0ABU0HEF5_9HYPH</name>
<dbReference type="PANTHER" id="PTHR47756:SF2">
    <property type="entry name" value="BLL6612 PROTEIN"/>
    <property type="match status" value="1"/>
</dbReference>
<evidence type="ECO:0000259" key="1">
    <source>
        <dbReference type="Pfam" id="PF20239"/>
    </source>
</evidence>
<evidence type="ECO:0000313" key="3">
    <source>
        <dbReference type="Proteomes" id="UP001241603"/>
    </source>
</evidence>
<feature type="domain" description="DUF6596" evidence="1">
    <location>
        <begin position="49"/>
        <end position="150"/>
    </location>
</feature>
<reference evidence="2 3" key="1">
    <citation type="submission" date="2023-07" db="EMBL/GenBank/DDBJ databases">
        <title>Genomic Encyclopedia of Type Strains, Phase IV (KMG-IV): sequencing the most valuable type-strain genomes for metagenomic binning, comparative biology and taxonomic classification.</title>
        <authorList>
            <person name="Goeker M."/>
        </authorList>
    </citation>
    <scope>NUCLEOTIDE SEQUENCE [LARGE SCALE GENOMIC DNA]</scope>
    <source>
        <strain evidence="2 3">B6-8</strain>
    </source>
</reference>
<dbReference type="EMBL" id="JAUSVO010000007">
    <property type="protein sequence ID" value="MDQ0440233.1"/>
    <property type="molecule type" value="Genomic_DNA"/>
</dbReference>
<protein>
    <submittedName>
        <fullName evidence="2">RNA polymerase sigma factor</fullName>
    </submittedName>
</protein>
<dbReference type="InterPro" id="IPR046531">
    <property type="entry name" value="DUF6596"/>
</dbReference>
<proteinExistence type="predicted"/>
<evidence type="ECO:0000313" key="2">
    <source>
        <dbReference type="EMBL" id="MDQ0440233.1"/>
    </source>
</evidence>
<accession>A0ABU0HEF5</accession>
<keyword evidence="3" id="KW-1185">Reference proteome</keyword>
<dbReference type="RefSeq" id="WP_307259007.1">
    <property type="nucleotide sequence ID" value="NZ_JAPKNG010000007.1"/>
</dbReference>
<dbReference type="PANTHER" id="PTHR47756">
    <property type="entry name" value="BLL6612 PROTEIN-RELATED"/>
    <property type="match status" value="1"/>
</dbReference>
<comment type="caution">
    <text evidence="2">The sequence shown here is derived from an EMBL/GenBank/DDBJ whole genome shotgun (WGS) entry which is preliminary data.</text>
</comment>
<gene>
    <name evidence="2" type="ORF">QO014_004646</name>
</gene>
<dbReference type="Pfam" id="PF20239">
    <property type="entry name" value="DUF6596"/>
    <property type="match status" value="1"/>
</dbReference>